<organism evidence="1 2">
    <name type="scientific">Anisodus acutangulus</name>
    <dbReference type="NCBI Taxonomy" id="402998"/>
    <lineage>
        <taxon>Eukaryota</taxon>
        <taxon>Viridiplantae</taxon>
        <taxon>Streptophyta</taxon>
        <taxon>Embryophyta</taxon>
        <taxon>Tracheophyta</taxon>
        <taxon>Spermatophyta</taxon>
        <taxon>Magnoliopsida</taxon>
        <taxon>eudicotyledons</taxon>
        <taxon>Gunneridae</taxon>
        <taxon>Pentapetalae</taxon>
        <taxon>asterids</taxon>
        <taxon>lamiids</taxon>
        <taxon>Solanales</taxon>
        <taxon>Solanaceae</taxon>
        <taxon>Solanoideae</taxon>
        <taxon>Hyoscyameae</taxon>
        <taxon>Anisodus</taxon>
    </lineage>
</organism>
<keyword evidence="2" id="KW-1185">Reference proteome</keyword>
<gene>
    <name evidence="1" type="ORF">K7X08_013718</name>
</gene>
<comment type="caution">
    <text evidence="1">The sequence shown here is derived from an EMBL/GenBank/DDBJ whole genome shotgun (WGS) entry which is preliminary data.</text>
</comment>
<name>A0A9Q1LKQ5_9SOLA</name>
<evidence type="ECO:0000313" key="1">
    <source>
        <dbReference type="EMBL" id="KAJ8539466.1"/>
    </source>
</evidence>
<dbReference type="OrthoDB" id="1934939at2759"/>
<sequence length="150" mass="17250">MEYVSCEKNIKADALENLGFFVKTEEFNSGSVVQLLNSAIDGGHGEVNYTTLTWDWSNKYINYLRDEKLPYDSNESSAEALISVKVGEPSLRFSLANEKSNNKVMAVKLDLTEEHRELALLRLVALKQRMRRYYNRQTNLKHFQIGDLVL</sequence>
<evidence type="ECO:0000313" key="2">
    <source>
        <dbReference type="Proteomes" id="UP001152561"/>
    </source>
</evidence>
<dbReference type="EMBL" id="JAJAGQ010000016">
    <property type="protein sequence ID" value="KAJ8539466.1"/>
    <property type="molecule type" value="Genomic_DNA"/>
</dbReference>
<reference evidence="2" key="1">
    <citation type="journal article" date="2023" name="Proc. Natl. Acad. Sci. U.S.A.">
        <title>Genomic and structural basis for evolution of tropane alkaloid biosynthesis.</title>
        <authorList>
            <person name="Wanga Y.-J."/>
            <person name="Taina T."/>
            <person name="Yua J.-Y."/>
            <person name="Lia J."/>
            <person name="Xua B."/>
            <person name="Chenc J."/>
            <person name="D'Auriad J.C."/>
            <person name="Huanga J.-P."/>
            <person name="Huanga S.-X."/>
        </authorList>
    </citation>
    <scope>NUCLEOTIDE SEQUENCE [LARGE SCALE GENOMIC DNA]</scope>
    <source>
        <strain evidence="2">cv. KIB-2019</strain>
    </source>
</reference>
<protein>
    <submittedName>
        <fullName evidence="1">Uncharacterized protein</fullName>
    </submittedName>
</protein>
<proteinExistence type="predicted"/>
<dbReference type="AlphaFoldDB" id="A0A9Q1LKQ5"/>
<accession>A0A9Q1LKQ5</accession>
<dbReference type="Proteomes" id="UP001152561">
    <property type="component" value="Unassembled WGS sequence"/>
</dbReference>